<dbReference type="RefSeq" id="WP_170321595.1">
    <property type="nucleotide sequence ID" value="NZ_BAAAHM010000019.1"/>
</dbReference>
<protein>
    <recommendedName>
        <fullName evidence="3">N-acetyltransferase domain-containing protein</fullName>
    </recommendedName>
</protein>
<organism evidence="4 5">
    <name type="scientific">Acrocarpospora pleiomorpha</name>
    <dbReference type="NCBI Taxonomy" id="90975"/>
    <lineage>
        <taxon>Bacteria</taxon>
        <taxon>Bacillati</taxon>
        <taxon>Actinomycetota</taxon>
        <taxon>Actinomycetes</taxon>
        <taxon>Streptosporangiales</taxon>
        <taxon>Streptosporangiaceae</taxon>
        <taxon>Acrocarpospora</taxon>
    </lineage>
</organism>
<dbReference type="PROSITE" id="PS51186">
    <property type="entry name" value="GNAT"/>
    <property type="match status" value="1"/>
</dbReference>
<evidence type="ECO:0000256" key="2">
    <source>
        <dbReference type="ARBA" id="ARBA00023315"/>
    </source>
</evidence>
<dbReference type="PANTHER" id="PTHR43877">
    <property type="entry name" value="AMINOALKYLPHOSPHONATE N-ACETYLTRANSFERASE-RELATED-RELATED"/>
    <property type="match status" value="1"/>
</dbReference>
<dbReference type="Proteomes" id="UP000377595">
    <property type="component" value="Unassembled WGS sequence"/>
</dbReference>
<dbReference type="InterPro" id="IPR016181">
    <property type="entry name" value="Acyl_CoA_acyltransferase"/>
</dbReference>
<name>A0A5M3XIR9_9ACTN</name>
<dbReference type="PANTHER" id="PTHR43877:SF2">
    <property type="entry name" value="AMINOALKYLPHOSPHONATE N-ACETYLTRANSFERASE-RELATED"/>
    <property type="match status" value="1"/>
</dbReference>
<evidence type="ECO:0000313" key="4">
    <source>
        <dbReference type="EMBL" id="GES21377.1"/>
    </source>
</evidence>
<accession>A0A5M3XIR9</accession>
<reference evidence="4 5" key="1">
    <citation type="submission" date="2019-10" db="EMBL/GenBank/DDBJ databases">
        <title>Whole genome shotgun sequence of Acrocarpospora pleiomorpha NBRC 16267.</title>
        <authorList>
            <person name="Ichikawa N."/>
            <person name="Kimura A."/>
            <person name="Kitahashi Y."/>
            <person name="Komaki H."/>
            <person name="Oguchi A."/>
        </authorList>
    </citation>
    <scope>NUCLEOTIDE SEQUENCE [LARGE SCALE GENOMIC DNA]</scope>
    <source>
        <strain evidence="4 5">NBRC 16267</strain>
    </source>
</reference>
<dbReference type="AlphaFoldDB" id="A0A5M3XIR9"/>
<dbReference type="Gene3D" id="3.40.630.30">
    <property type="match status" value="1"/>
</dbReference>
<dbReference type="Pfam" id="PF00583">
    <property type="entry name" value="Acetyltransf_1"/>
    <property type="match status" value="1"/>
</dbReference>
<sequence>MRALGQGHYFLDRLNAQAVGHGILLAAWQYSMVVGDVYLWLAQAEEPELRVHLPDVPLITHLEVAEDQRNRGIGTELIRQAERCLWEAGFKRVALGVAMDNEAAGRLYRRLGYVEWPHGEVATTEVVFQSDGTRELRPELCRIMTKELEPGWADDLR</sequence>
<dbReference type="CDD" id="cd04301">
    <property type="entry name" value="NAT_SF"/>
    <property type="match status" value="1"/>
</dbReference>
<evidence type="ECO:0000313" key="5">
    <source>
        <dbReference type="Proteomes" id="UP000377595"/>
    </source>
</evidence>
<dbReference type="EMBL" id="BLAF01000023">
    <property type="protein sequence ID" value="GES21377.1"/>
    <property type="molecule type" value="Genomic_DNA"/>
</dbReference>
<evidence type="ECO:0000259" key="3">
    <source>
        <dbReference type="PROSITE" id="PS51186"/>
    </source>
</evidence>
<proteinExistence type="predicted"/>
<dbReference type="GO" id="GO:0016747">
    <property type="term" value="F:acyltransferase activity, transferring groups other than amino-acyl groups"/>
    <property type="evidence" value="ECO:0007669"/>
    <property type="project" value="InterPro"/>
</dbReference>
<comment type="caution">
    <text evidence="4">The sequence shown here is derived from an EMBL/GenBank/DDBJ whole genome shotgun (WGS) entry which is preliminary data.</text>
</comment>
<keyword evidence="5" id="KW-1185">Reference proteome</keyword>
<dbReference type="SUPFAM" id="SSF55729">
    <property type="entry name" value="Acyl-CoA N-acyltransferases (Nat)"/>
    <property type="match status" value="1"/>
</dbReference>
<dbReference type="InterPro" id="IPR050832">
    <property type="entry name" value="Bact_Acetyltransf"/>
</dbReference>
<gene>
    <name evidence="4" type="ORF">Aple_042730</name>
</gene>
<keyword evidence="1" id="KW-0808">Transferase</keyword>
<evidence type="ECO:0000256" key="1">
    <source>
        <dbReference type="ARBA" id="ARBA00022679"/>
    </source>
</evidence>
<feature type="domain" description="N-acetyltransferase" evidence="3">
    <location>
        <begin position="1"/>
        <end position="149"/>
    </location>
</feature>
<dbReference type="InterPro" id="IPR000182">
    <property type="entry name" value="GNAT_dom"/>
</dbReference>
<keyword evidence="2" id="KW-0012">Acyltransferase</keyword>